<dbReference type="Gene3D" id="1.10.10.1410">
    <property type="match status" value="1"/>
</dbReference>
<dbReference type="PANTHER" id="PTHR45696">
    <property type="entry name" value="60S ACIDIC RIBOSOMAL PROTEIN P1"/>
    <property type="match status" value="1"/>
</dbReference>
<feature type="compositionally biased region" description="Low complexity" evidence="8">
    <location>
        <begin position="78"/>
        <end position="87"/>
    </location>
</feature>
<comment type="function">
    <text evidence="1">Plays an important role in the elongation step of protein synthesis.</text>
</comment>
<proteinExistence type="inferred from homology"/>
<dbReference type="GO" id="GO:0006414">
    <property type="term" value="P:translational elongation"/>
    <property type="evidence" value="ECO:0007669"/>
    <property type="project" value="InterPro"/>
</dbReference>
<evidence type="ECO:0000256" key="3">
    <source>
        <dbReference type="ARBA" id="ARBA00022980"/>
    </source>
</evidence>
<evidence type="ECO:0000256" key="4">
    <source>
        <dbReference type="ARBA" id="ARBA00023274"/>
    </source>
</evidence>
<evidence type="ECO:0000256" key="1">
    <source>
        <dbReference type="ARBA" id="ARBA00003362"/>
    </source>
</evidence>
<evidence type="ECO:0000313" key="9">
    <source>
        <dbReference type="EMBL" id="EPQ20151.1"/>
    </source>
</evidence>
<evidence type="ECO:0000256" key="5">
    <source>
        <dbReference type="ARBA" id="ARBA00038554"/>
    </source>
</evidence>
<feature type="compositionally biased region" description="Basic and acidic residues" evidence="8">
    <location>
        <begin position="97"/>
        <end position="108"/>
    </location>
</feature>
<feature type="region of interest" description="Disordered" evidence="8">
    <location>
        <begin position="78"/>
        <end position="119"/>
    </location>
</feature>
<dbReference type="AlphaFoldDB" id="S7NST8"/>
<dbReference type="InterPro" id="IPR038716">
    <property type="entry name" value="P1/P2_N_sf"/>
</dbReference>
<dbReference type="PANTHER" id="PTHR45696:SF10">
    <property type="entry name" value="LARGE RIBOSOMAL SUBUNIT PROTEIN P1"/>
    <property type="match status" value="1"/>
</dbReference>
<dbReference type="InterPro" id="IPR027534">
    <property type="entry name" value="Ribosomal_P1/P2"/>
</dbReference>
<organism evidence="9 10">
    <name type="scientific">Myotis brandtii</name>
    <name type="common">Brandt's bat</name>
    <dbReference type="NCBI Taxonomy" id="109478"/>
    <lineage>
        <taxon>Eukaryota</taxon>
        <taxon>Metazoa</taxon>
        <taxon>Chordata</taxon>
        <taxon>Craniata</taxon>
        <taxon>Vertebrata</taxon>
        <taxon>Euteleostomi</taxon>
        <taxon>Mammalia</taxon>
        <taxon>Eutheria</taxon>
        <taxon>Laurasiatheria</taxon>
        <taxon>Chiroptera</taxon>
        <taxon>Yangochiroptera</taxon>
        <taxon>Vespertilionidae</taxon>
        <taxon>Myotis</taxon>
    </lineage>
</organism>
<dbReference type="HAMAP" id="MF_01478">
    <property type="entry name" value="Ribosomal_L12_arch"/>
    <property type="match status" value="1"/>
</dbReference>
<comment type="similarity">
    <text evidence="2">Belongs to the eukaryotic ribosomal protein P1/P2 family.</text>
</comment>
<evidence type="ECO:0000256" key="2">
    <source>
        <dbReference type="ARBA" id="ARBA00005436"/>
    </source>
</evidence>
<dbReference type="GO" id="GO:0003735">
    <property type="term" value="F:structural constituent of ribosome"/>
    <property type="evidence" value="ECO:0007669"/>
    <property type="project" value="InterPro"/>
</dbReference>
<sequence>MLPAVLASTHPQHGLCLRAHCISWAHCDEVTVTEDNINALIKAAGVNAEPFWPCLFAKALVHVNIGSLICNVGAGGPAPAAGAAPTGGPAPPSCAPAEERTVEAKKEESDDDMGFGLFE</sequence>
<protein>
    <recommendedName>
        <fullName evidence="6">Large ribosomal subunit protein P1</fullName>
    </recommendedName>
    <alternativeName>
        <fullName evidence="7">60S acidic ribosomal protein P1</fullName>
    </alternativeName>
</protein>
<dbReference type="GO" id="GO:0030295">
    <property type="term" value="F:protein kinase activator activity"/>
    <property type="evidence" value="ECO:0007669"/>
    <property type="project" value="TreeGrafter"/>
</dbReference>
<evidence type="ECO:0000256" key="8">
    <source>
        <dbReference type="SAM" id="MobiDB-lite"/>
    </source>
</evidence>
<evidence type="ECO:0000256" key="7">
    <source>
        <dbReference type="ARBA" id="ARBA00042918"/>
    </source>
</evidence>
<gene>
    <name evidence="9" type="ORF">D623_10014250</name>
</gene>
<comment type="subunit">
    <text evidence="5">Heterodimer with RPLP2 at the lateral ribosomal stalk of the large ribosomal subunit.</text>
</comment>
<dbReference type="CDD" id="cd05831">
    <property type="entry name" value="Ribosomal_P1"/>
    <property type="match status" value="1"/>
</dbReference>
<reference evidence="9 10" key="1">
    <citation type="journal article" date="2013" name="Nat. Commun.">
        <title>Genome analysis reveals insights into physiology and longevity of the Brandt's bat Myotis brandtii.</title>
        <authorList>
            <person name="Seim I."/>
            <person name="Fang X."/>
            <person name="Xiong Z."/>
            <person name="Lobanov A.V."/>
            <person name="Huang Z."/>
            <person name="Ma S."/>
            <person name="Feng Y."/>
            <person name="Turanov A.A."/>
            <person name="Zhu Y."/>
            <person name="Lenz T.L."/>
            <person name="Gerashchenko M.V."/>
            <person name="Fan D."/>
            <person name="Hee Yim S."/>
            <person name="Yao X."/>
            <person name="Jordan D."/>
            <person name="Xiong Y."/>
            <person name="Ma Y."/>
            <person name="Lyapunov A.N."/>
            <person name="Chen G."/>
            <person name="Kulakova O.I."/>
            <person name="Sun Y."/>
            <person name="Lee S.G."/>
            <person name="Bronson R.T."/>
            <person name="Moskalev A.A."/>
            <person name="Sunyaev S.R."/>
            <person name="Zhang G."/>
            <person name="Krogh A."/>
            <person name="Wang J."/>
            <person name="Gladyshev V.N."/>
        </authorList>
    </citation>
    <scope>NUCLEOTIDE SEQUENCE [LARGE SCALE GENOMIC DNA]</scope>
</reference>
<dbReference type="GO" id="GO:0043021">
    <property type="term" value="F:ribonucleoprotein complex binding"/>
    <property type="evidence" value="ECO:0007669"/>
    <property type="project" value="TreeGrafter"/>
</dbReference>
<accession>S7NST8</accession>
<dbReference type="FunFam" id="1.10.10.1410:FF:000001">
    <property type="entry name" value="60S acidic ribosomal protein P1"/>
    <property type="match status" value="1"/>
</dbReference>
<dbReference type="Proteomes" id="UP000052978">
    <property type="component" value="Unassembled WGS sequence"/>
</dbReference>
<dbReference type="GO" id="GO:0022625">
    <property type="term" value="C:cytosolic large ribosomal subunit"/>
    <property type="evidence" value="ECO:0007669"/>
    <property type="project" value="UniProtKB-ARBA"/>
</dbReference>
<keyword evidence="4" id="KW-0687">Ribonucleoprotein</keyword>
<keyword evidence="3 9" id="KW-0689">Ribosomal protein</keyword>
<dbReference type="GO" id="GO:0002181">
    <property type="term" value="P:cytoplasmic translation"/>
    <property type="evidence" value="ECO:0007669"/>
    <property type="project" value="TreeGrafter"/>
</dbReference>
<evidence type="ECO:0000256" key="6">
    <source>
        <dbReference type="ARBA" id="ARBA00041116"/>
    </source>
</evidence>
<name>S7NST8_MYOBR</name>
<keyword evidence="10" id="KW-1185">Reference proteome</keyword>
<evidence type="ECO:0000313" key="10">
    <source>
        <dbReference type="Proteomes" id="UP000052978"/>
    </source>
</evidence>
<dbReference type="Pfam" id="PF00428">
    <property type="entry name" value="Ribosomal_60s"/>
    <property type="match status" value="1"/>
</dbReference>
<dbReference type="EMBL" id="KE164791">
    <property type="protein sequence ID" value="EPQ20151.1"/>
    <property type="molecule type" value="Genomic_DNA"/>
</dbReference>